<evidence type="ECO:0000256" key="1">
    <source>
        <dbReference type="SAM" id="SignalP"/>
    </source>
</evidence>
<dbReference type="EMBL" id="JH173383">
    <property type="protein sequence ID" value="EHB16443.1"/>
    <property type="molecule type" value="Genomic_DNA"/>
</dbReference>
<feature type="signal peptide" evidence="1">
    <location>
        <begin position="1"/>
        <end position="28"/>
    </location>
</feature>
<sequence length="105" mass="11860">MGRHSPCVPCSVLFLLLLLLLPMWLSRAQSFQDPGSGWRASHSYYPNSTHFCSYGDPQARQSGNQDEDVLQYCDGAFDVYYLLDSALMQMVKKAASHRKQEVAVE</sequence>
<evidence type="ECO:0000313" key="2">
    <source>
        <dbReference type="EMBL" id="EHB16443.1"/>
    </source>
</evidence>
<evidence type="ECO:0000313" key="3">
    <source>
        <dbReference type="Proteomes" id="UP000006813"/>
    </source>
</evidence>
<dbReference type="InParanoid" id="G5C4I2"/>
<proteinExistence type="predicted"/>
<protein>
    <submittedName>
        <fullName evidence="2">Uncharacterized protein</fullName>
    </submittedName>
</protein>
<name>G5C4I2_HETGA</name>
<gene>
    <name evidence="2" type="ORF">GW7_13749</name>
</gene>
<feature type="chain" id="PRO_5003475091" evidence="1">
    <location>
        <begin position="29"/>
        <end position="105"/>
    </location>
</feature>
<reference evidence="2 3" key="1">
    <citation type="journal article" date="2011" name="Nature">
        <title>Genome sequencing reveals insights into physiology and longevity of the naked mole rat.</title>
        <authorList>
            <person name="Kim E.B."/>
            <person name="Fang X."/>
            <person name="Fushan A.A."/>
            <person name="Huang Z."/>
            <person name="Lobanov A.V."/>
            <person name="Han L."/>
            <person name="Marino S.M."/>
            <person name="Sun X."/>
            <person name="Turanov A.A."/>
            <person name="Yang P."/>
            <person name="Yim S.H."/>
            <person name="Zhao X."/>
            <person name="Kasaikina M.V."/>
            <person name="Stoletzki N."/>
            <person name="Peng C."/>
            <person name="Polak P."/>
            <person name="Xiong Z."/>
            <person name="Kiezun A."/>
            <person name="Zhu Y."/>
            <person name="Chen Y."/>
            <person name="Kryukov G.V."/>
            <person name="Zhang Q."/>
            <person name="Peshkin L."/>
            <person name="Yang L."/>
            <person name="Bronson R.T."/>
            <person name="Buffenstein R."/>
            <person name="Wang B."/>
            <person name="Han C."/>
            <person name="Li Q."/>
            <person name="Chen L."/>
            <person name="Zhao W."/>
            <person name="Sunyaev S.R."/>
            <person name="Park T.J."/>
            <person name="Zhang G."/>
            <person name="Wang J."/>
            <person name="Gladyshev V.N."/>
        </authorList>
    </citation>
    <scope>NUCLEOTIDE SEQUENCE [LARGE SCALE GENOMIC DNA]</scope>
</reference>
<organism evidence="2 3">
    <name type="scientific">Heterocephalus glaber</name>
    <name type="common">Naked mole rat</name>
    <dbReference type="NCBI Taxonomy" id="10181"/>
    <lineage>
        <taxon>Eukaryota</taxon>
        <taxon>Metazoa</taxon>
        <taxon>Chordata</taxon>
        <taxon>Craniata</taxon>
        <taxon>Vertebrata</taxon>
        <taxon>Euteleostomi</taxon>
        <taxon>Mammalia</taxon>
        <taxon>Eutheria</taxon>
        <taxon>Euarchontoglires</taxon>
        <taxon>Glires</taxon>
        <taxon>Rodentia</taxon>
        <taxon>Hystricomorpha</taxon>
        <taxon>Bathyergidae</taxon>
        <taxon>Heterocephalus</taxon>
    </lineage>
</organism>
<dbReference type="Proteomes" id="UP000006813">
    <property type="component" value="Unassembled WGS sequence"/>
</dbReference>
<dbReference type="AlphaFoldDB" id="G5C4I2"/>
<accession>G5C4I2</accession>
<keyword evidence="1" id="KW-0732">Signal</keyword>